<dbReference type="InterPro" id="IPR018392">
    <property type="entry name" value="LysM"/>
</dbReference>
<dbReference type="SUPFAM" id="SSF54106">
    <property type="entry name" value="LysM domain"/>
    <property type="match status" value="1"/>
</dbReference>
<reference evidence="2" key="1">
    <citation type="journal article" date="2015" name="Nature">
        <title>Complex archaea that bridge the gap between prokaryotes and eukaryotes.</title>
        <authorList>
            <person name="Spang A."/>
            <person name="Saw J.H."/>
            <person name="Jorgensen S.L."/>
            <person name="Zaremba-Niedzwiedzka K."/>
            <person name="Martijn J."/>
            <person name="Lind A.E."/>
            <person name="van Eijk R."/>
            <person name="Schleper C."/>
            <person name="Guy L."/>
            <person name="Ettema T.J."/>
        </authorList>
    </citation>
    <scope>NUCLEOTIDE SEQUENCE</scope>
</reference>
<dbReference type="InterPro" id="IPR036779">
    <property type="entry name" value="LysM_dom_sf"/>
</dbReference>
<dbReference type="PROSITE" id="PS51782">
    <property type="entry name" value="LYSM"/>
    <property type="match status" value="1"/>
</dbReference>
<sequence length="79" mass="8382">MAQRMLIAMVMVGCAAQAGAATAGEYVVQPGDTLTGIAVAQLGDVNRWGEIAQANGLRKPYAIRAGQRLRFPLHGFPQE</sequence>
<evidence type="ECO:0000313" key="2">
    <source>
        <dbReference type="EMBL" id="KKO11443.1"/>
    </source>
</evidence>
<dbReference type="AlphaFoldDB" id="A0A0F9WG62"/>
<dbReference type="SMART" id="SM00257">
    <property type="entry name" value="LysM"/>
    <property type="match status" value="1"/>
</dbReference>
<feature type="domain" description="LysM" evidence="1">
    <location>
        <begin position="24"/>
        <end position="71"/>
    </location>
</feature>
<protein>
    <recommendedName>
        <fullName evidence="1">LysM domain-containing protein</fullName>
    </recommendedName>
</protein>
<gene>
    <name evidence="2" type="ORF">LCGC14_0019240</name>
</gene>
<dbReference type="Gene3D" id="3.10.350.10">
    <property type="entry name" value="LysM domain"/>
    <property type="match status" value="1"/>
</dbReference>
<evidence type="ECO:0000259" key="1">
    <source>
        <dbReference type="PROSITE" id="PS51782"/>
    </source>
</evidence>
<dbReference type="EMBL" id="LAZR01000003">
    <property type="protein sequence ID" value="KKO11443.1"/>
    <property type="molecule type" value="Genomic_DNA"/>
</dbReference>
<dbReference type="CDD" id="cd00118">
    <property type="entry name" value="LysM"/>
    <property type="match status" value="1"/>
</dbReference>
<name>A0A0F9WG62_9ZZZZ</name>
<comment type="caution">
    <text evidence="2">The sequence shown here is derived from an EMBL/GenBank/DDBJ whole genome shotgun (WGS) entry which is preliminary data.</text>
</comment>
<dbReference type="Pfam" id="PF01476">
    <property type="entry name" value="LysM"/>
    <property type="match status" value="1"/>
</dbReference>
<accession>A0A0F9WG62</accession>
<organism evidence="2">
    <name type="scientific">marine sediment metagenome</name>
    <dbReference type="NCBI Taxonomy" id="412755"/>
    <lineage>
        <taxon>unclassified sequences</taxon>
        <taxon>metagenomes</taxon>
        <taxon>ecological metagenomes</taxon>
    </lineage>
</organism>
<proteinExistence type="predicted"/>